<dbReference type="Proteomes" id="UP000254601">
    <property type="component" value="Unassembled WGS sequence"/>
</dbReference>
<dbReference type="EMBL" id="UHIC01000001">
    <property type="protein sequence ID" value="SUO93963.1"/>
    <property type="molecule type" value="Genomic_DNA"/>
</dbReference>
<dbReference type="OrthoDB" id="9798632at2"/>
<evidence type="ECO:0000313" key="3">
    <source>
        <dbReference type="Proteomes" id="UP000254601"/>
    </source>
</evidence>
<dbReference type="InterPro" id="IPR016040">
    <property type="entry name" value="NAD(P)-bd_dom"/>
</dbReference>
<dbReference type="Pfam" id="PF13460">
    <property type="entry name" value="NAD_binding_10"/>
    <property type="match status" value="1"/>
</dbReference>
<name>A0A380MPY7_9GAMM</name>
<accession>A0A380MPY7</accession>
<reference evidence="2 3" key="1">
    <citation type="submission" date="2018-06" db="EMBL/GenBank/DDBJ databases">
        <authorList>
            <consortium name="Pathogen Informatics"/>
            <person name="Doyle S."/>
        </authorList>
    </citation>
    <scope>NUCLEOTIDE SEQUENCE [LARGE SCALE GENOMIC DNA]</scope>
    <source>
        <strain evidence="2 3">NCTC13337</strain>
    </source>
</reference>
<feature type="domain" description="NAD(P)-binding" evidence="1">
    <location>
        <begin position="8"/>
        <end position="151"/>
    </location>
</feature>
<evidence type="ECO:0000313" key="2">
    <source>
        <dbReference type="EMBL" id="SUO93963.1"/>
    </source>
</evidence>
<dbReference type="PANTHER" id="PTHR14097">
    <property type="entry name" value="OXIDOREDUCTASE HTATIP2"/>
    <property type="match status" value="1"/>
</dbReference>
<dbReference type="Gene3D" id="3.40.50.720">
    <property type="entry name" value="NAD(P)-binding Rossmann-like Domain"/>
    <property type="match status" value="1"/>
</dbReference>
<proteinExistence type="predicted"/>
<organism evidence="2 3">
    <name type="scientific">Suttonella ornithocola</name>
    <dbReference type="NCBI Taxonomy" id="279832"/>
    <lineage>
        <taxon>Bacteria</taxon>
        <taxon>Pseudomonadati</taxon>
        <taxon>Pseudomonadota</taxon>
        <taxon>Gammaproteobacteria</taxon>
        <taxon>Cardiobacteriales</taxon>
        <taxon>Cardiobacteriaceae</taxon>
        <taxon>Suttonella</taxon>
    </lineage>
</organism>
<dbReference type="RefSeq" id="WP_072575508.1">
    <property type="nucleotide sequence ID" value="NZ_LWHB01000009.1"/>
</dbReference>
<dbReference type="InterPro" id="IPR036291">
    <property type="entry name" value="NAD(P)-bd_dom_sf"/>
</dbReference>
<dbReference type="SUPFAM" id="SSF51735">
    <property type="entry name" value="NAD(P)-binding Rossmann-fold domains"/>
    <property type="match status" value="1"/>
</dbReference>
<sequence>MKTALIVGATGVVGKELVAQLAEHPDYEKIILWVRRELAPINDKVSVQQVDFSALPVQLPKVDEVFCALGTTIKKAGSQANFLQVDVVLPTEIARLAQVAGVARFVVISALGANPQAKVFYSRAKGQLEEHLKALNFASLQIVRPALIVGERADKRRAEQFFIWLFNHLPKNWLRAYRPMSGAEIARIMIEQAQRPLNGVEIYSPQRLALGEEKC</sequence>
<dbReference type="PANTHER" id="PTHR14097:SF7">
    <property type="entry name" value="OXIDOREDUCTASE HTATIP2"/>
    <property type="match status" value="1"/>
</dbReference>
<protein>
    <submittedName>
        <fullName evidence="2">Semialdehyde dehydrogenase, NAD binding domain</fullName>
    </submittedName>
</protein>
<keyword evidence="3" id="KW-1185">Reference proteome</keyword>
<dbReference type="AlphaFoldDB" id="A0A380MPY7"/>
<gene>
    <name evidence="2" type="ORF">NCTC13337_00496</name>
</gene>
<evidence type="ECO:0000259" key="1">
    <source>
        <dbReference type="Pfam" id="PF13460"/>
    </source>
</evidence>